<dbReference type="EMBL" id="PGUY01000076">
    <property type="protein sequence ID" value="PLT27827.1"/>
    <property type="molecule type" value="Genomic_DNA"/>
</dbReference>
<keyword evidence="4 6" id="KW-1133">Transmembrane helix</keyword>
<keyword evidence="3 6" id="KW-0812">Transmembrane</keyword>
<feature type="transmembrane region" description="Helical" evidence="6">
    <location>
        <begin position="40"/>
        <end position="61"/>
    </location>
</feature>
<evidence type="ECO:0000256" key="4">
    <source>
        <dbReference type="ARBA" id="ARBA00022989"/>
    </source>
</evidence>
<evidence type="ECO:0000256" key="3">
    <source>
        <dbReference type="ARBA" id="ARBA00022692"/>
    </source>
</evidence>
<evidence type="ECO:0000313" key="8">
    <source>
        <dbReference type="EMBL" id="PLT27827.1"/>
    </source>
</evidence>
<dbReference type="RefSeq" id="WP_101645499.1">
    <property type="nucleotide sequence ID" value="NZ_PGUY01000076.1"/>
</dbReference>
<evidence type="ECO:0000256" key="2">
    <source>
        <dbReference type="ARBA" id="ARBA00022475"/>
    </source>
</evidence>
<name>A0A2N5M0C7_9BACI</name>
<gene>
    <name evidence="8" type="ORF">CUU66_21805</name>
</gene>
<dbReference type="GO" id="GO:0005886">
    <property type="term" value="C:plasma membrane"/>
    <property type="evidence" value="ECO:0007669"/>
    <property type="project" value="UniProtKB-SubCell"/>
</dbReference>
<evidence type="ECO:0000313" key="9">
    <source>
        <dbReference type="Proteomes" id="UP000234748"/>
    </source>
</evidence>
<evidence type="ECO:0000256" key="5">
    <source>
        <dbReference type="ARBA" id="ARBA00023136"/>
    </source>
</evidence>
<dbReference type="PANTHER" id="PTHR36115:SF9">
    <property type="entry name" value="LMO1584 PROTEIN"/>
    <property type="match status" value="1"/>
</dbReference>
<sequence>MDQFTNQAGSDAVLNEEAAAHNQLDSMDGSRYYPHRFAGFWMRFWAYLLDLVVIWSLSRLLVKPVVYLLPQARNEILGFSFYEIGCAIVFYLYFILMVRFFKQTIGKMVFGLQVISLKYNRLTWGTIIFREFIGRFISKFILIGYAVAGFLPKKQGLHDIFADTAVVFEDR</sequence>
<proteinExistence type="predicted"/>
<dbReference type="InterPro" id="IPR051791">
    <property type="entry name" value="Pra-immunoreactive"/>
</dbReference>
<dbReference type="AlphaFoldDB" id="A0A2N5M0C7"/>
<dbReference type="InterPro" id="IPR010432">
    <property type="entry name" value="RDD"/>
</dbReference>
<feature type="domain" description="RDD" evidence="7">
    <location>
        <begin position="38"/>
        <end position="162"/>
    </location>
</feature>
<evidence type="ECO:0000256" key="6">
    <source>
        <dbReference type="SAM" id="Phobius"/>
    </source>
</evidence>
<comment type="caution">
    <text evidence="8">The sequence shown here is derived from an EMBL/GenBank/DDBJ whole genome shotgun (WGS) entry which is preliminary data.</text>
</comment>
<evidence type="ECO:0000259" key="7">
    <source>
        <dbReference type="Pfam" id="PF06271"/>
    </source>
</evidence>
<keyword evidence="2" id="KW-1003">Cell membrane</keyword>
<keyword evidence="9" id="KW-1185">Reference proteome</keyword>
<feature type="transmembrane region" description="Helical" evidence="6">
    <location>
        <begin position="81"/>
        <end position="101"/>
    </location>
</feature>
<dbReference type="PANTHER" id="PTHR36115">
    <property type="entry name" value="PROLINE-RICH ANTIGEN HOMOLOG-RELATED"/>
    <property type="match status" value="1"/>
</dbReference>
<accession>A0A2N5M0C7</accession>
<dbReference type="Pfam" id="PF06271">
    <property type="entry name" value="RDD"/>
    <property type="match status" value="1"/>
</dbReference>
<keyword evidence="5 6" id="KW-0472">Membrane</keyword>
<comment type="subcellular location">
    <subcellularLocation>
        <location evidence="1">Cell membrane</location>
        <topology evidence="1">Multi-pass membrane protein</topology>
    </subcellularLocation>
</comment>
<organism evidence="8 9">
    <name type="scientific">Peribacillus deserti</name>
    <dbReference type="NCBI Taxonomy" id="673318"/>
    <lineage>
        <taxon>Bacteria</taxon>
        <taxon>Bacillati</taxon>
        <taxon>Bacillota</taxon>
        <taxon>Bacilli</taxon>
        <taxon>Bacillales</taxon>
        <taxon>Bacillaceae</taxon>
        <taxon>Peribacillus</taxon>
    </lineage>
</organism>
<protein>
    <recommendedName>
        <fullName evidence="7">RDD domain-containing protein</fullName>
    </recommendedName>
</protein>
<evidence type="ECO:0000256" key="1">
    <source>
        <dbReference type="ARBA" id="ARBA00004651"/>
    </source>
</evidence>
<dbReference type="Proteomes" id="UP000234748">
    <property type="component" value="Unassembled WGS sequence"/>
</dbReference>
<reference evidence="8 9" key="1">
    <citation type="submission" date="2017-11" db="EMBL/GenBank/DDBJ databases">
        <title>Comparitive Functional Genomics of Dry Heat Resistant strains isolated from the Viking Spacecraft.</title>
        <authorList>
            <person name="Seuylemezian A."/>
            <person name="Cooper K."/>
            <person name="Vaishampayan P."/>
        </authorList>
    </citation>
    <scope>NUCLEOTIDE SEQUENCE [LARGE SCALE GENOMIC DNA]</scope>
    <source>
        <strain evidence="8 9">V1-29</strain>
    </source>
</reference>
<dbReference type="OrthoDB" id="9793824at2"/>